<keyword evidence="3" id="KW-0862">Zinc</keyword>
<dbReference type="InterPro" id="IPR036034">
    <property type="entry name" value="PDZ_sf"/>
</dbReference>
<dbReference type="OrthoDB" id="445995at2759"/>
<dbReference type="PROSITE" id="PS50106">
    <property type="entry name" value="PDZ"/>
    <property type="match status" value="1"/>
</dbReference>
<dbReference type="GO" id="GO:0003779">
    <property type="term" value="F:actin binding"/>
    <property type="evidence" value="ECO:0007669"/>
    <property type="project" value="TreeGrafter"/>
</dbReference>
<dbReference type="EMBL" id="KB299137">
    <property type="protein sequence ID" value="ELU08348.1"/>
    <property type="molecule type" value="Genomic_DNA"/>
</dbReference>
<evidence type="ECO:0000313" key="6">
    <source>
        <dbReference type="EnsemblMetazoa" id="CapteP54114"/>
    </source>
</evidence>
<feature type="non-terminal residue" evidence="5">
    <location>
        <position position="81"/>
    </location>
</feature>
<reference evidence="7" key="1">
    <citation type="submission" date="2012-12" db="EMBL/GenBank/DDBJ databases">
        <authorList>
            <person name="Hellsten U."/>
            <person name="Grimwood J."/>
            <person name="Chapman J.A."/>
            <person name="Shapiro H."/>
            <person name="Aerts A."/>
            <person name="Otillar R.P."/>
            <person name="Terry A.Y."/>
            <person name="Boore J.L."/>
            <person name="Simakov O."/>
            <person name="Marletaz F."/>
            <person name="Cho S.-J."/>
            <person name="Edsinger-Gonzales E."/>
            <person name="Havlak P."/>
            <person name="Kuo D.-H."/>
            <person name="Larsson T."/>
            <person name="Lv J."/>
            <person name="Arendt D."/>
            <person name="Savage R."/>
            <person name="Osoegawa K."/>
            <person name="de Jong P."/>
            <person name="Lindberg D.R."/>
            <person name="Seaver E.C."/>
            <person name="Weisblat D.A."/>
            <person name="Putnam N.H."/>
            <person name="Grigoriev I.V."/>
            <person name="Rokhsar D.S."/>
        </authorList>
    </citation>
    <scope>NUCLEOTIDE SEQUENCE</scope>
    <source>
        <strain evidence="7">I ESC-2004</strain>
    </source>
</reference>
<dbReference type="GO" id="GO:0030036">
    <property type="term" value="P:actin cytoskeleton organization"/>
    <property type="evidence" value="ECO:0007669"/>
    <property type="project" value="TreeGrafter"/>
</dbReference>
<dbReference type="Pfam" id="PF00595">
    <property type="entry name" value="PDZ"/>
    <property type="match status" value="1"/>
</dbReference>
<evidence type="ECO:0000256" key="2">
    <source>
        <dbReference type="ARBA" id="ARBA00022490"/>
    </source>
</evidence>
<dbReference type="HOGENOM" id="CLU_149433_3_2_1"/>
<dbReference type="FunFam" id="2.30.42.10:FF:000055">
    <property type="entry name" value="PDZ and LIM domain protein 3"/>
    <property type="match status" value="1"/>
</dbReference>
<evidence type="ECO:0000313" key="7">
    <source>
        <dbReference type="Proteomes" id="UP000014760"/>
    </source>
</evidence>
<evidence type="ECO:0000259" key="4">
    <source>
        <dbReference type="PROSITE" id="PS50106"/>
    </source>
</evidence>
<dbReference type="GO" id="GO:0051371">
    <property type="term" value="F:muscle alpha-actinin binding"/>
    <property type="evidence" value="ECO:0007669"/>
    <property type="project" value="TreeGrafter"/>
</dbReference>
<accession>R7UQF9</accession>
<sequence length="81" mass="8733">SFQVVLEGGAPWGFRLQGGLEFAEPITIAKVNPNSKAGNQGIKVGDCIRTVNGRSAEGLPHKEALQLIRNANSRLSLQLHR</sequence>
<dbReference type="GO" id="GO:0061061">
    <property type="term" value="P:muscle structure development"/>
    <property type="evidence" value="ECO:0007669"/>
    <property type="project" value="TreeGrafter"/>
</dbReference>
<dbReference type="GO" id="GO:0001725">
    <property type="term" value="C:stress fiber"/>
    <property type="evidence" value="ECO:0007669"/>
    <property type="project" value="TreeGrafter"/>
</dbReference>
<organism evidence="5">
    <name type="scientific">Capitella teleta</name>
    <name type="common">Polychaete worm</name>
    <dbReference type="NCBI Taxonomy" id="283909"/>
    <lineage>
        <taxon>Eukaryota</taxon>
        <taxon>Metazoa</taxon>
        <taxon>Spiralia</taxon>
        <taxon>Lophotrochozoa</taxon>
        <taxon>Annelida</taxon>
        <taxon>Polychaeta</taxon>
        <taxon>Sedentaria</taxon>
        <taxon>Scolecida</taxon>
        <taxon>Capitellidae</taxon>
        <taxon>Capitella</taxon>
    </lineage>
</organism>
<dbReference type="GO" id="GO:0031941">
    <property type="term" value="C:filamentous actin"/>
    <property type="evidence" value="ECO:0007669"/>
    <property type="project" value="TreeGrafter"/>
</dbReference>
<proteinExistence type="predicted"/>
<dbReference type="Gene3D" id="2.30.42.10">
    <property type="match status" value="1"/>
</dbReference>
<name>R7UQF9_CAPTE</name>
<dbReference type="SUPFAM" id="SSF50156">
    <property type="entry name" value="PDZ domain-like"/>
    <property type="match status" value="1"/>
</dbReference>
<protein>
    <recommendedName>
        <fullName evidence="4">PDZ domain-containing protein</fullName>
    </recommendedName>
</protein>
<keyword evidence="3" id="KW-0440">LIM domain</keyword>
<dbReference type="PANTHER" id="PTHR24214:SF38">
    <property type="entry name" value="PDZ AND LIM DOMAIN PROTEIN ZASP-RELATED"/>
    <property type="match status" value="1"/>
</dbReference>
<evidence type="ECO:0000256" key="1">
    <source>
        <dbReference type="ARBA" id="ARBA00004496"/>
    </source>
</evidence>
<gene>
    <name evidence="5" type="ORF">CAPTEDRAFT_54114</name>
</gene>
<evidence type="ECO:0000313" key="5">
    <source>
        <dbReference type="EMBL" id="ELU08348.1"/>
    </source>
</evidence>
<dbReference type="AlphaFoldDB" id="R7UQF9"/>
<dbReference type="PANTHER" id="PTHR24214">
    <property type="entry name" value="PDZ AND LIM DOMAIN PROTEIN ZASP"/>
    <property type="match status" value="1"/>
</dbReference>
<dbReference type="OMA" id="TQANTHI"/>
<evidence type="ECO:0000256" key="3">
    <source>
        <dbReference type="ARBA" id="ARBA00023038"/>
    </source>
</evidence>
<dbReference type="InterPro" id="IPR050604">
    <property type="entry name" value="PDZ-LIM_domain"/>
</dbReference>
<dbReference type="InterPro" id="IPR001478">
    <property type="entry name" value="PDZ"/>
</dbReference>
<comment type="subcellular location">
    <subcellularLocation>
        <location evidence="1">Cytoplasm</location>
    </subcellularLocation>
</comment>
<dbReference type="STRING" id="283909.R7UQF9"/>
<dbReference type="SMART" id="SM00228">
    <property type="entry name" value="PDZ"/>
    <property type="match status" value="1"/>
</dbReference>
<dbReference type="GO" id="GO:0005737">
    <property type="term" value="C:cytoplasm"/>
    <property type="evidence" value="ECO:0007669"/>
    <property type="project" value="UniProtKB-SubCell"/>
</dbReference>
<dbReference type="EMBL" id="AMQN01001069">
    <property type="status" value="NOT_ANNOTATED_CDS"/>
    <property type="molecule type" value="Genomic_DNA"/>
</dbReference>
<keyword evidence="3" id="KW-0479">Metal-binding</keyword>
<feature type="non-terminal residue" evidence="5">
    <location>
        <position position="1"/>
    </location>
</feature>
<dbReference type="GO" id="GO:0005912">
    <property type="term" value="C:adherens junction"/>
    <property type="evidence" value="ECO:0007669"/>
    <property type="project" value="TreeGrafter"/>
</dbReference>
<reference evidence="5 7" key="2">
    <citation type="journal article" date="2013" name="Nature">
        <title>Insights into bilaterian evolution from three spiralian genomes.</title>
        <authorList>
            <person name="Simakov O."/>
            <person name="Marletaz F."/>
            <person name="Cho S.J."/>
            <person name="Edsinger-Gonzales E."/>
            <person name="Havlak P."/>
            <person name="Hellsten U."/>
            <person name="Kuo D.H."/>
            <person name="Larsson T."/>
            <person name="Lv J."/>
            <person name="Arendt D."/>
            <person name="Savage R."/>
            <person name="Osoegawa K."/>
            <person name="de Jong P."/>
            <person name="Grimwood J."/>
            <person name="Chapman J.A."/>
            <person name="Shapiro H."/>
            <person name="Aerts A."/>
            <person name="Otillar R.P."/>
            <person name="Terry A.Y."/>
            <person name="Boore J.L."/>
            <person name="Grigoriev I.V."/>
            <person name="Lindberg D.R."/>
            <person name="Seaver E.C."/>
            <person name="Weisblat D.A."/>
            <person name="Putnam N.H."/>
            <person name="Rokhsar D.S."/>
        </authorList>
    </citation>
    <scope>NUCLEOTIDE SEQUENCE</scope>
    <source>
        <strain evidence="5 7">I ESC-2004</strain>
    </source>
</reference>
<dbReference type="Proteomes" id="UP000014760">
    <property type="component" value="Unassembled WGS sequence"/>
</dbReference>
<reference evidence="6" key="3">
    <citation type="submission" date="2015-06" db="UniProtKB">
        <authorList>
            <consortium name="EnsemblMetazoa"/>
        </authorList>
    </citation>
    <scope>IDENTIFICATION</scope>
</reference>
<dbReference type="EnsemblMetazoa" id="CapteT54114">
    <property type="protein sequence ID" value="CapteP54114"/>
    <property type="gene ID" value="CapteG54114"/>
</dbReference>
<keyword evidence="2" id="KW-0963">Cytoplasm</keyword>
<feature type="domain" description="PDZ" evidence="4">
    <location>
        <begin position="1"/>
        <end position="81"/>
    </location>
</feature>
<keyword evidence="7" id="KW-1185">Reference proteome</keyword>